<dbReference type="PANTHER" id="PTHR47939:SF13">
    <property type="entry name" value="OS03G0201400 PROTEIN"/>
    <property type="match status" value="1"/>
</dbReference>
<dbReference type="eggNOG" id="KOG4197">
    <property type="taxonomic scope" value="Eukaryota"/>
</dbReference>
<name>K7M212_SOYBN</name>
<evidence type="ECO:0000313" key="4">
    <source>
        <dbReference type="EMBL" id="KRH21824.1"/>
    </source>
</evidence>
<feature type="repeat" description="PPR" evidence="3">
    <location>
        <begin position="68"/>
        <end position="102"/>
    </location>
</feature>
<evidence type="ECO:0000313" key="5">
    <source>
        <dbReference type="EnsemblPlants" id="KRH21824"/>
    </source>
</evidence>
<dbReference type="Gramene" id="KRH21824">
    <property type="protein sequence ID" value="KRH21824"/>
    <property type="gene ID" value="GLYMA_13G261100"/>
</dbReference>
<dbReference type="AlphaFoldDB" id="K7M212"/>
<dbReference type="InParanoid" id="K7M212"/>
<reference evidence="5" key="2">
    <citation type="submission" date="2018-02" db="UniProtKB">
        <authorList>
            <consortium name="EnsemblPlants"/>
        </authorList>
    </citation>
    <scope>IDENTIFICATION</scope>
    <source>
        <strain evidence="5">Williams 82</strain>
    </source>
</reference>
<dbReference type="NCBIfam" id="TIGR00756">
    <property type="entry name" value="PPR"/>
    <property type="match status" value="1"/>
</dbReference>
<evidence type="ECO:0000256" key="1">
    <source>
        <dbReference type="ARBA" id="ARBA00007626"/>
    </source>
</evidence>
<dbReference type="HOGENOM" id="CLU_1899956_0_0_1"/>
<dbReference type="PROSITE" id="PS51375">
    <property type="entry name" value="PPR"/>
    <property type="match status" value="1"/>
</dbReference>
<reference evidence="4" key="3">
    <citation type="submission" date="2018-07" db="EMBL/GenBank/DDBJ databases">
        <title>WGS assembly of Glycine max.</title>
        <authorList>
            <person name="Schmutz J."/>
            <person name="Cannon S."/>
            <person name="Schlueter J."/>
            <person name="Ma J."/>
            <person name="Mitros T."/>
            <person name="Nelson W."/>
            <person name="Hyten D."/>
            <person name="Song Q."/>
            <person name="Thelen J."/>
            <person name="Cheng J."/>
            <person name="Xu D."/>
            <person name="Hellsten U."/>
            <person name="May G."/>
            <person name="Yu Y."/>
            <person name="Sakurai T."/>
            <person name="Umezawa T."/>
            <person name="Bhattacharyya M."/>
            <person name="Sandhu D."/>
            <person name="Valliyodan B."/>
            <person name="Lindquist E."/>
            <person name="Peto M."/>
            <person name="Grant D."/>
            <person name="Shu S."/>
            <person name="Goodstein D."/>
            <person name="Barry K."/>
            <person name="Futrell-Griggs M."/>
            <person name="Abernathy B."/>
            <person name="Du J."/>
            <person name="Tian Z."/>
            <person name="Zhu L."/>
            <person name="Gill N."/>
            <person name="Joshi T."/>
            <person name="Libault M."/>
            <person name="Sethuraman A."/>
            <person name="Zhang X."/>
            <person name="Shinozaki K."/>
            <person name="Nguyen H."/>
            <person name="Wing R."/>
            <person name="Cregan P."/>
            <person name="Specht J."/>
            <person name="Grimwood J."/>
            <person name="Rokhsar D."/>
            <person name="Stacey G."/>
            <person name="Shoemaker R."/>
            <person name="Jackson S."/>
        </authorList>
    </citation>
    <scope>NUCLEOTIDE SEQUENCE</scope>
    <source>
        <tissue evidence="4">Callus</tissue>
    </source>
</reference>
<reference evidence="4 5" key="1">
    <citation type="journal article" date="2010" name="Nature">
        <title>Genome sequence of the palaeopolyploid soybean.</title>
        <authorList>
            <person name="Schmutz J."/>
            <person name="Cannon S.B."/>
            <person name="Schlueter J."/>
            <person name="Ma J."/>
            <person name="Mitros T."/>
            <person name="Nelson W."/>
            <person name="Hyten D.L."/>
            <person name="Song Q."/>
            <person name="Thelen J.J."/>
            <person name="Cheng J."/>
            <person name="Xu D."/>
            <person name="Hellsten U."/>
            <person name="May G.D."/>
            <person name="Yu Y."/>
            <person name="Sakurai T."/>
            <person name="Umezawa T."/>
            <person name="Bhattacharyya M.K."/>
            <person name="Sandhu D."/>
            <person name="Valliyodan B."/>
            <person name="Lindquist E."/>
            <person name="Peto M."/>
            <person name="Grant D."/>
            <person name="Shu S."/>
            <person name="Goodstein D."/>
            <person name="Barry K."/>
            <person name="Futrell-Griggs M."/>
            <person name="Abernathy B."/>
            <person name="Du J."/>
            <person name="Tian Z."/>
            <person name="Zhu L."/>
            <person name="Gill N."/>
            <person name="Joshi T."/>
            <person name="Libault M."/>
            <person name="Sethuraman A."/>
            <person name="Zhang X.-C."/>
            <person name="Shinozaki K."/>
            <person name="Nguyen H.T."/>
            <person name="Wing R.A."/>
            <person name="Cregan P."/>
            <person name="Specht J."/>
            <person name="Grimwood J."/>
            <person name="Rokhsar D."/>
            <person name="Stacey G."/>
            <person name="Shoemaker R.C."/>
            <person name="Jackson S.A."/>
        </authorList>
    </citation>
    <scope>NUCLEOTIDE SEQUENCE [LARGE SCALE GENOMIC DNA]</scope>
    <source>
        <strain evidence="5">cv. Williams 82</strain>
        <tissue evidence="4">Callus</tissue>
    </source>
</reference>
<dbReference type="Proteomes" id="UP000008827">
    <property type="component" value="Chromosome 13"/>
</dbReference>
<sequence length="134" mass="14805">MEVGGVEADVAVYNVLIGGLRKVGRVLEGMVRRGVCPNEVLCGLVEKGRVEEGKGVVERMGKEGFVPSFGAYKGLVKGFCEKGRIGEVEWVVRDMVWKGFVPKMGMRRRIVKCVVERERSDEWVAGAIDGVFED</sequence>
<keyword evidence="2" id="KW-0677">Repeat</keyword>
<evidence type="ECO:0000256" key="3">
    <source>
        <dbReference type="PROSITE-ProRule" id="PRU00708"/>
    </source>
</evidence>
<accession>K7M212</accession>
<keyword evidence="6" id="KW-1185">Reference proteome</keyword>
<dbReference type="InterPro" id="IPR011990">
    <property type="entry name" value="TPR-like_helical_dom_sf"/>
</dbReference>
<comment type="similarity">
    <text evidence="1">Belongs to the PPR family. P subfamily.</text>
</comment>
<dbReference type="Pfam" id="PF01535">
    <property type="entry name" value="PPR"/>
    <property type="match status" value="3"/>
</dbReference>
<organism evidence="5">
    <name type="scientific">Glycine max</name>
    <name type="common">Soybean</name>
    <name type="synonym">Glycine hispida</name>
    <dbReference type="NCBI Taxonomy" id="3847"/>
    <lineage>
        <taxon>Eukaryota</taxon>
        <taxon>Viridiplantae</taxon>
        <taxon>Streptophyta</taxon>
        <taxon>Embryophyta</taxon>
        <taxon>Tracheophyta</taxon>
        <taxon>Spermatophyta</taxon>
        <taxon>Magnoliopsida</taxon>
        <taxon>eudicotyledons</taxon>
        <taxon>Gunneridae</taxon>
        <taxon>Pentapetalae</taxon>
        <taxon>rosids</taxon>
        <taxon>fabids</taxon>
        <taxon>Fabales</taxon>
        <taxon>Fabaceae</taxon>
        <taxon>Papilionoideae</taxon>
        <taxon>50 kb inversion clade</taxon>
        <taxon>NPAAA clade</taxon>
        <taxon>indigoferoid/millettioid clade</taxon>
        <taxon>Phaseoleae</taxon>
        <taxon>Glycine</taxon>
        <taxon>Glycine subgen. Soja</taxon>
    </lineage>
</organism>
<evidence type="ECO:0008006" key="7">
    <source>
        <dbReference type="Google" id="ProtNLM"/>
    </source>
</evidence>
<dbReference type="PaxDb" id="3847-GLYMA13G33571.1"/>
<dbReference type="EnsemblPlants" id="KRH21824">
    <property type="protein sequence ID" value="KRH21824"/>
    <property type="gene ID" value="GLYMA_13G261100"/>
</dbReference>
<dbReference type="SMR" id="K7M212"/>
<dbReference type="Gene3D" id="1.25.40.10">
    <property type="entry name" value="Tetratricopeptide repeat domain"/>
    <property type="match status" value="1"/>
</dbReference>
<gene>
    <name evidence="4" type="ORF">GLYMA_13G261100</name>
</gene>
<protein>
    <recommendedName>
        <fullName evidence="7">Pentatricopeptide repeat-containing protein</fullName>
    </recommendedName>
</protein>
<dbReference type="PANTHER" id="PTHR47939">
    <property type="entry name" value="MEMBRANE-ASSOCIATED SALT-INDUCIBLE PROTEIN-LIKE"/>
    <property type="match status" value="1"/>
</dbReference>
<evidence type="ECO:0000313" key="6">
    <source>
        <dbReference type="Proteomes" id="UP000008827"/>
    </source>
</evidence>
<dbReference type="InterPro" id="IPR002885">
    <property type="entry name" value="PPR_rpt"/>
</dbReference>
<dbReference type="EMBL" id="CM000846">
    <property type="protein sequence ID" value="KRH21824.1"/>
    <property type="molecule type" value="Genomic_DNA"/>
</dbReference>
<dbReference type="InterPro" id="IPR050667">
    <property type="entry name" value="PPR-containing_protein"/>
</dbReference>
<evidence type="ECO:0000256" key="2">
    <source>
        <dbReference type="ARBA" id="ARBA00022737"/>
    </source>
</evidence>
<proteinExistence type="inferred from homology"/>